<name>A0A194PQA6_PAPXU</name>
<evidence type="ECO:0000256" key="2">
    <source>
        <dbReference type="SAM" id="MobiDB-lite"/>
    </source>
</evidence>
<reference evidence="3 4" key="1">
    <citation type="journal article" date="2015" name="Nat. Commun.">
        <title>Outbred genome sequencing and CRISPR/Cas9 gene editing in butterflies.</title>
        <authorList>
            <person name="Li X."/>
            <person name="Fan D."/>
            <person name="Zhang W."/>
            <person name="Liu G."/>
            <person name="Zhang L."/>
            <person name="Zhao L."/>
            <person name="Fang X."/>
            <person name="Chen L."/>
            <person name="Dong Y."/>
            <person name="Chen Y."/>
            <person name="Ding Y."/>
            <person name="Zhao R."/>
            <person name="Feng M."/>
            <person name="Zhu Y."/>
            <person name="Feng Y."/>
            <person name="Jiang X."/>
            <person name="Zhu D."/>
            <person name="Xiang H."/>
            <person name="Feng X."/>
            <person name="Li S."/>
            <person name="Wang J."/>
            <person name="Zhang G."/>
            <person name="Kronforst M.R."/>
            <person name="Wang W."/>
        </authorList>
    </citation>
    <scope>NUCLEOTIDE SEQUENCE [LARGE SCALE GENOMIC DNA]</scope>
    <source>
        <strain evidence="3">Ya'a_city_454_Px</strain>
        <tissue evidence="3">Whole body</tissue>
    </source>
</reference>
<feature type="compositionally biased region" description="Basic and acidic residues" evidence="2">
    <location>
        <begin position="1"/>
        <end position="20"/>
    </location>
</feature>
<protein>
    <submittedName>
        <fullName evidence="3">Armadillo repeat-containing protein 3</fullName>
    </submittedName>
</protein>
<dbReference type="EMBL" id="KQ459597">
    <property type="protein sequence ID" value="KPI95148.1"/>
    <property type="molecule type" value="Genomic_DNA"/>
</dbReference>
<dbReference type="STRING" id="66420.A0A194PQA6"/>
<dbReference type="InterPro" id="IPR052441">
    <property type="entry name" value="Armadillo-Ser/Thr_Kinase"/>
</dbReference>
<dbReference type="SMART" id="SM00185">
    <property type="entry name" value="ARM"/>
    <property type="match status" value="3"/>
</dbReference>
<dbReference type="SUPFAM" id="SSF48371">
    <property type="entry name" value="ARM repeat"/>
    <property type="match status" value="2"/>
</dbReference>
<dbReference type="InterPro" id="IPR011989">
    <property type="entry name" value="ARM-like"/>
</dbReference>
<evidence type="ECO:0000313" key="4">
    <source>
        <dbReference type="Proteomes" id="UP000053268"/>
    </source>
</evidence>
<accession>A0A194PQA6</accession>
<dbReference type="PANTHER" id="PTHR46618:SF1">
    <property type="entry name" value="ARMADILLO REPEAT-CONTAINING PROTEIN 3"/>
    <property type="match status" value="1"/>
</dbReference>
<dbReference type="InterPro" id="IPR016024">
    <property type="entry name" value="ARM-type_fold"/>
</dbReference>
<evidence type="ECO:0000313" key="3">
    <source>
        <dbReference type="EMBL" id="KPI95148.1"/>
    </source>
</evidence>
<evidence type="ECO:0000256" key="1">
    <source>
        <dbReference type="ARBA" id="ARBA00022737"/>
    </source>
</evidence>
<proteinExistence type="predicted"/>
<dbReference type="Proteomes" id="UP000053268">
    <property type="component" value="Unassembled WGS sequence"/>
</dbReference>
<dbReference type="InterPro" id="IPR000225">
    <property type="entry name" value="Armadillo"/>
</dbReference>
<organism evidence="3 4">
    <name type="scientific">Papilio xuthus</name>
    <name type="common">Asian swallowtail butterfly</name>
    <dbReference type="NCBI Taxonomy" id="66420"/>
    <lineage>
        <taxon>Eukaryota</taxon>
        <taxon>Metazoa</taxon>
        <taxon>Ecdysozoa</taxon>
        <taxon>Arthropoda</taxon>
        <taxon>Hexapoda</taxon>
        <taxon>Insecta</taxon>
        <taxon>Pterygota</taxon>
        <taxon>Neoptera</taxon>
        <taxon>Endopterygota</taxon>
        <taxon>Lepidoptera</taxon>
        <taxon>Glossata</taxon>
        <taxon>Ditrysia</taxon>
        <taxon>Papilionoidea</taxon>
        <taxon>Papilionidae</taxon>
        <taxon>Papilioninae</taxon>
        <taxon>Papilio</taxon>
    </lineage>
</organism>
<keyword evidence="4" id="KW-1185">Reference proteome</keyword>
<dbReference type="Gene3D" id="1.25.10.10">
    <property type="entry name" value="Leucine-rich Repeat Variant"/>
    <property type="match status" value="2"/>
</dbReference>
<gene>
    <name evidence="3" type="ORF">RR46_12152</name>
</gene>
<keyword evidence="1" id="KW-0677">Repeat</keyword>
<feature type="region of interest" description="Disordered" evidence="2">
    <location>
        <begin position="1"/>
        <end position="21"/>
    </location>
</feature>
<dbReference type="AlphaFoldDB" id="A0A194PQA6"/>
<dbReference type="PANTHER" id="PTHR46618">
    <property type="entry name" value="ARMADILLO REPEAT-CONTAINING PROTEIN 3"/>
    <property type="match status" value="1"/>
</dbReference>
<sequence>MAKPLQKDRENRSADKKDLTFHPYNITPETAKTAVLLLESPEPEILCQTLRAITKFSAQDMLNRQLLFDLNAIRYILPHIDHAELNIRRFALKALAQLCQLPHAPEVVLDNPQNLRKIALMLVKVEDIFVLEFASLVLCELTREPLGCDQLVSANILNTLFNRMKNSSDPDVQNNCLQTLSNLLADPVCASEVTKSNQFSWVSLLALMQSEYLAIQHAALRTVDQLIRRYKDYAVQKTFRASTGVLDLCDILESYEFRDVHTEVLGVLRDYAETEENAAHLYQSGCVLRLLAYLDMALPAMKPHCLAVLTKMSFTANGRDALYQTGTDLVFCSQLLSTNADLLADAAMGVANMTKLLPAAVRMSDTNIIEALCGILADDGAPWFFVRINSLRALAELCRIIPKAAYRLVEPSTFTTLRNINKKVADTPIEAQRVAVQCYINLQSYHVSLAAMLNADFMQELLNILQWYSLTFFLFLA</sequence>